<dbReference type="PRINTS" id="PR00081">
    <property type="entry name" value="GDHRDH"/>
</dbReference>
<protein>
    <submittedName>
        <fullName evidence="4">Short-chain dehydrogenase/reductase SDR</fullName>
    </submittedName>
</protein>
<organism evidence="4 5">
    <name type="scientific">Modestobacter italicus (strain DSM 44449 / CECT 9708 / BC 501)</name>
    <dbReference type="NCBI Taxonomy" id="2732864"/>
    <lineage>
        <taxon>Bacteria</taxon>
        <taxon>Bacillati</taxon>
        <taxon>Actinomycetota</taxon>
        <taxon>Actinomycetes</taxon>
        <taxon>Geodermatophilales</taxon>
        <taxon>Geodermatophilaceae</taxon>
        <taxon>Modestobacter</taxon>
    </lineage>
</organism>
<dbReference type="PANTHER" id="PTHR24321">
    <property type="entry name" value="DEHYDROGENASES, SHORT CHAIN"/>
    <property type="match status" value="1"/>
</dbReference>
<dbReference type="AlphaFoldDB" id="I4EYI9"/>
<dbReference type="Pfam" id="PF13561">
    <property type="entry name" value="adh_short_C2"/>
    <property type="match status" value="1"/>
</dbReference>
<dbReference type="PATRIC" id="fig|477641.3.peg.2879"/>
<dbReference type="SUPFAM" id="SSF51735">
    <property type="entry name" value="NAD(P)-binding Rossmann-fold domains"/>
    <property type="match status" value="1"/>
</dbReference>
<dbReference type="OMA" id="HEIAYMV"/>
<dbReference type="HOGENOM" id="CLU_010194_1_0_11"/>
<evidence type="ECO:0000256" key="2">
    <source>
        <dbReference type="ARBA" id="ARBA00023002"/>
    </source>
</evidence>
<dbReference type="Gene3D" id="3.40.50.720">
    <property type="entry name" value="NAD(P)-binding Rossmann-like Domain"/>
    <property type="match status" value="1"/>
</dbReference>
<dbReference type="GO" id="GO:0016491">
    <property type="term" value="F:oxidoreductase activity"/>
    <property type="evidence" value="ECO:0007669"/>
    <property type="project" value="UniProtKB-KW"/>
</dbReference>
<comment type="similarity">
    <text evidence="1">Belongs to the short-chain dehydrogenases/reductases (SDR) family.</text>
</comment>
<reference evidence="4 5" key="1">
    <citation type="journal article" date="2012" name="J. Bacteriol.">
        <title>Genome Sequence of Radiation-Resistant Modestobacter marinus Strain BC501, a Representative Actinobacterium That Thrives on Calcareous Stone Surfaces.</title>
        <authorList>
            <person name="Normand P."/>
            <person name="Gury J."/>
            <person name="Pujic P."/>
            <person name="Chouaia B."/>
            <person name="Crotti E."/>
            <person name="Brusetti L."/>
            <person name="Daffonchio D."/>
            <person name="Vacherie B."/>
            <person name="Barbe V."/>
            <person name="Medigue C."/>
            <person name="Calteau A."/>
            <person name="Ghodhbane-Gtari F."/>
            <person name="Essoussi I."/>
            <person name="Nouioui I."/>
            <person name="Abbassi-Ghozzi I."/>
            <person name="Gtari M."/>
        </authorList>
    </citation>
    <scope>NUCLEOTIDE SEQUENCE [LARGE SCALE GENOMIC DNA]</scope>
    <source>
        <strain evidence="5">BC 501</strain>
    </source>
</reference>
<accession>I4EYI9</accession>
<dbReference type="EMBL" id="FO203431">
    <property type="protein sequence ID" value="CCH88452.1"/>
    <property type="molecule type" value="Genomic_DNA"/>
</dbReference>
<keyword evidence="2" id="KW-0560">Oxidoreductase</keyword>
<evidence type="ECO:0000256" key="3">
    <source>
        <dbReference type="SAM" id="MobiDB-lite"/>
    </source>
</evidence>
<keyword evidence="5" id="KW-1185">Reference proteome</keyword>
<gene>
    <name evidence="4" type="ordered locus">MODMU_3026</name>
</gene>
<dbReference type="STRING" id="477641.MODMU_3026"/>
<sequence>MVIGDVDDRATETAELVRQAGADGRFVRTAVTVAAEMDNLVRTAVETFGGLHVAFDNAGIFPPTVPLLKQSEDDFDRVVAVDLTGVFLAMRAELATWYKPAAAPSSTPPPSPASSPTTGLRPASRPKHGVIGLTPAAAMGYATAGIRANALAHGLVATSMTRGWLDDPEMHDSVVGASPMGRPAEPEEIAGMVMFLASPLASIVNGGVDPVDAGQTAP</sequence>
<dbReference type="InterPro" id="IPR036291">
    <property type="entry name" value="NAD(P)-bd_dom_sf"/>
</dbReference>
<evidence type="ECO:0000256" key="1">
    <source>
        <dbReference type="ARBA" id="ARBA00006484"/>
    </source>
</evidence>
<dbReference type="eggNOG" id="COG1028">
    <property type="taxonomic scope" value="Bacteria"/>
</dbReference>
<name>I4EYI9_MODI5</name>
<dbReference type="KEGG" id="mmar:MODMU_3026"/>
<evidence type="ECO:0000313" key="5">
    <source>
        <dbReference type="Proteomes" id="UP000006461"/>
    </source>
</evidence>
<dbReference type="InterPro" id="IPR002347">
    <property type="entry name" value="SDR_fam"/>
</dbReference>
<dbReference type="PANTHER" id="PTHR24321:SF8">
    <property type="entry name" value="ESTRADIOL 17-BETA-DEHYDROGENASE 8-RELATED"/>
    <property type="match status" value="1"/>
</dbReference>
<proteinExistence type="inferred from homology"/>
<evidence type="ECO:0000313" key="4">
    <source>
        <dbReference type="EMBL" id="CCH88452.1"/>
    </source>
</evidence>
<dbReference type="Proteomes" id="UP000006461">
    <property type="component" value="Chromosome"/>
</dbReference>
<feature type="region of interest" description="Disordered" evidence="3">
    <location>
        <begin position="101"/>
        <end position="127"/>
    </location>
</feature>